<sequence length="290" mass="31155">MPSDPPRTGEGIPDLTPFTRAAVRLHPRAGTPTARDSHIGGPLLWPVGEPWPHCLDTARNESAPGVIHTPAAELEAAHPVDKPMPLAGVAQFFRRDFPKLPFPGGTDLLQVLFCPDPHDGPGYWGPGVQVVWRNSAGVTDLLESPPEPFQADHYEYLPARPCSFAPCEVIDHPRPSELPAELRATLPFVDEHGEFVDDEAEDAWPPLATGSKLGGLNFWWTSGPDGFPLTCPECGAGLELLLALESSESQDDECPCEQPDDGPGWELAGSSVNVLVCGADATHAIRPHAD</sequence>
<protein>
    <recommendedName>
        <fullName evidence="3">DUF1963 domain-containing protein</fullName>
    </recommendedName>
</protein>
<accession>A0ABQ3LAE8</accession>
<evidence type="ECO:0000313" key="1">
    <source>
        <dbReference type="EMBL" id="GHH10315.1"/>
    </source>
</evidence>
<dbReference type="RefSeq" id="WP_191253928.1">
    <property type="nucleotide sequence ID" value="NZ_BNAY01000002.1"/>
</dbReference>
<keyword evidence="2" id="KW-1185">Reference proteome</keyword>
<comment type="caution">
    <text evidence="1">The sequence shown here is derived from an EMBL/GenBank/DDBJ whole genome shotgun (WGS) entry which is preliminary data.</text>
</comment>
<name>A0ABQ3LAE8_9PSEU</name>
<evidence type="ECO:0008006" key="3">
    <source>
        <dbReference type="Google" id="ProtNLM"/>
    </source>
</evidence>
<organism evidence="1 2">
    <name type="scientific">Amycolatopsis oliviviridis</name>
    <dbReference type="NCBI Taxonomy" id="1471590"/>
    <lineage>
        <taxon>Bacteria</taxon>
        <taxon>Bacillati</taxon>
        <taxon>Actinomycetota</taxon>
        <taxon>Actinomycetes</taxon>
        <taxon>Pseudonocardiales</taxon>
        <taxon>Pseudonocardiaceae</taxon>
        <taxon>Amycolatopsis</taxon>
    </lineage>
</organism>
<dbReference type="EMBL" id="BNAY01000002">
    <property type="protein sequence ID" value="GHH10315.1"/>
    <property type="molecule type" value="Genomic_DNA"/>
</dbReference>
<gene>
    <name evidence="1" type="ORF">GCM10017790_19260</name>
</gene>
<dbReference type="Proteomes" id="UP000635387">
    <property type="component" value="Unassembled WGS sequence"/>
</dbReference>
<reference evidence="2" key="1">
    <citation type="journal article" date="2019" name="Int. J. Syst. Evol. Microbiol.">
        <title>The Global Catalogue of Microorganisms (GCM) 10K type strain sequencing project: providing services to taxonomists for standard genome sequencing and annotation.</title>
        <authorList>
            <consortium name="The Broad Institute Genomics Platform"/>
            <consortium name="The Broad Institute Genome Sequencing Center for Infectious Disease"/>
            <person name="Wu L."/>
            <person name="Ma J."/>
        </authorList>
    </citation>
    <scope>NUCLEOTIDE SEQUENCE [LARGE SCALE GENOMIC DNA]</scope>
    <source>
        <strain evidence="2">CGMCC 4.7683</strain>
    </source>
</reference>
<proteinExistence type="predicted"/>
<dbReference type="Gene3D" id="2.30.320.10">
    <property type="entry name" value="YwqG-like"/>
    <property type="match status" value="1"/>
</dbReference>
<evidence type="ECO:0000313" key="2">
    <source>
        <dbReference type="Proteomes" id="UP000635387"/>
    </source>
</evidence>